<dbReference type="Gene3D" id="3.10.10.10">
    <property type="entry name" value="HIV Type 1 Reverse Transcriptase, subunit A, domain 1"/>
    <property type="match status" value="1"/>
</dbReference>
<keyword evidence="3" id="KW-0548">Nucleotidyltransferase</keyword>
<evidence type="ECO:0000256" key="3">
    <source>
        <dbReference type="ARBA" id="ARBA00022695"/>
    </source>
</evidence>
<name>A0A1X0QHF0_9MICR</name>
<keyword evidence="2" id="KW-0808">Transferase</keyword>
<keyword evidence="6" id="KW-0378">Hydrolase</keyword>
<comment type="caution">
    <text evidence="9">The sequence shown here is derived from an EMBL/GenBank/DDBJ whole genome shotgun (WGS) entry which is preliminary data.</text>
</comment>
<dbReference type="EMBL" id="LTAI01000270">
    <property type="protein sequence ID" value="ORD99191.1"/>
    <property type="molecule type" value="Genomic_DNA"/>
</dbReference>
<dbReference type="InterPro" id="IPR050951">
    <property type="entry name" value="Retrovirus_Pol_polyprotein"/>
</dbReference>
<feature type="domain" description="Reverse transcriptase" evidence="8">
    <location>
        <begin position="516"/>
        <end position="693"/>
    </location>
</feature>
<organism evidence="9 10">
    <name type="scientific">Hepatospora eriocheir</name>
    <dbReference type="NCBI Taxonomy" id="1081669"/>
    <lineage>
        <taxon>Eukaryota</taxon>
        <taxon>Fungi</taxon>
        <taxon>Fungi incertae sedis</taxon>
        <taxon>Microsporidia</taxon>
        <taxon>Hepatosporidae</taxon>
        <taxon>Hepatospora</taxon>
    </lineage>
</organism>
<dbReference type="InterPro" id="IPR043502">
    <property type="entry name" value="DNA/RNA_pol_sf"/>
</dbReference>
<reference evidence="9 10" key="1">
    <citation type="journal article" date="2017" name="Environ. Microbiol.">
        <title>Decay of the glycolytic pathway and adaptation to intranuclear parasitism within Enterocytozoonidae microsporidia.</title>
        <authorList>
            <person name="Wiredu Boakye D."/>
            <person name="Jaroenlak P."/>
            <person name="Prachumwat A."/>
            <person name="Williams T.A."/>
            <person name="Bateman K.S."/>
            <person name="Itsathitphaisarn O."/>
            <person name="Sritunyalucksana K."/>
            <person name="Paszkiewicz K.H."/>
            <person name="Moore K.A."/>
            <person name="Stentiford G.D."/>
            <person name="Williams B.A."/>
        </authorList>
    </citation>
    <scope>NUCLEOTIDE SEQUENCE [LARGE SCALE GENOMIC DNA]</scope>
    <source>
        <strain evidence="10">canceri</strain>
    </source>
</reference>
<dbReference type="InterPro" id="IPR043128">
    <property type="entry name" value="Rev_trsase/Diguanyl_cyclase"/>
</dbReference>
<dbReference type="GO" id="GO:0004519">
    <property type="term" value="F:endonuclease activity"/>
    <property type="evidence" value="ECO:0007669"/>
    <property type="project" value="UniProtKB-KW"/>
</dbReference>
<dbReference type="Gene3D" id="3.30.70.270">
    <property type="match status" value="2"/>
</dbReference>
<dbReference type="Gene3D" id="2.40.70.10">
    <property type="entry name" value="Acid Proteases"/>
    <property type="match status" value="1"/>
</dbReference>
<dbReference type="PANTHER" id="PTHR37984">
    <property type="entry name" value="PROTEIN CBG26694"/>
    <property type="match status" value="1"/>
</dbReference>
<evidence type="ECO:0000313" key="10">
    <source>
        <dbReference type="Proteomes" id="UP000192501"/>
    </source>
</evidence>
<keyword evidence="1" id="KW-0645">Protease</keyword>
<dbReference type="Proteomes" id="UP000192501">
    <property type="component" value="Unassembled WGS sequence"/>
</dbReference>
<evidence type="ECO:0000256" key="1">
    <source>
        <dbReference type="ARBA" id="ARBA00022670"/>
    </source>
</evidence>
<keyword evidence="5" id="KW-0255">Endonuclease</keyword>
<dbReference type="InterPro" id="IPR021109">
    <property type="entry name" value="Peptidase_aspartic_dom_sf"/>
</dbReference>
<evidence type="ECO:0000256" key="4">
    <source>
        <dbReference type="ARBA" id="ARBA00022722"/>
    </source>
</evidence>
<sequence>MVKQKFYLNQMISRAGHDILSSKSVSHTDYCSKPTEKDYLTSCFFIYQNGNFSNNDQAKQQGDSIKFRGKVPGFKADEQPVFSISMLTNLTPSVVSKWIHNYDHLKLNCNWSDEQAMSIMRSIMAPDIFKLVSEENTANDMLVLLQKTVFPKNHYLSHRENLEKLRYLQFKNIKSYLNKFEELLENANMCLDPEELIKDREAFDLFHMGLLNTHKRTLRLQDCRNIDKAVLIIEGLESNNDIPEKEKIIENKKFKFSSAEQRNEPTIKDKKKGKYKYCAYHKWGGHTSVDCTKLKERKSNLNSNAFTIKEVEMVPEKLSISCKLNNHLTELTIDTGSSENVLSYSKAKELNLCIKKSQTNTIIQVASSEFLNVLGYADTILYLPELNKSLPITFKILDKFVDDIILGVKFLSKNKIDILFSSNTIRLGENYIQLSSPFSNLSLPDQEILEKTKCLLIDSRVKLHVDDFIKSSKTLGEINNIEHEINLTTDATIYSKPYPVPLSMLGQFKVKVQELLDKGIIRKSSSTIVSPCFLIIKKTGDLRLVIDYRKLNSITQKSFYPIPKLSDQVYSLKNCIIFSKLDLNSGYYQIKVKESDIYKTAFTTPFGTFEFTRMPFGLTNAPRTFQRAMNDILCHLPYVRVYLDDILICSKNSNEHIKHIIEILKILLNNNVTINVDKCEWCRTEVEYLGYIIDGEGIRPVTSKLFKDINFKTPKNRKELQRLVGFINWFRDFIPNLSSRITCLTRMTGKNSIFKWSDECQKV</sequence>
<dbReference type="AlphaFoldDB" id="A0A1X0QHF0"/>
<dbReference type="VEuPathDB" id="MicrosporidiaDB:HERIO_2075"/>
<dbReference type="InterPro" id="IPR000477">
    <property type="entry name" value="RT_dom"/>
</dbReference>
<dbReference type="PANTHER" id="PTHR37984:SF5">
    <property type="entry name" value="PROTEIN NYNRIN-LIKE"/>
    <property type="match status" value="1"/>
</dbReference>
<dbReference type="Pfam" id="PF00078">
    <property type="entry name" value="RVT_1"/>
    <property type="match status" value="1"/>
</dbReference>
<evidence type="ECO:0000256" key="6">
    <source>
        <dbReference type="ARBA" id="ARBA00022801"/>
    </source>
</evidence>
<dbReference type="GO" id="GO:0008233">
    <property type="term" value="F:peptidase activity"/>
    <property type="evidence" value="ECO:0007669"/>
    <property type="project" value="UniProtKB-KW"/>
</dbReference>
<dbReference type="GO" id="GO:0003964">
    <property type="term" value="F:RNA-directed DNA polymerase activity"/>
    <property type="evidence" value="ECO:0007669"/>
    <property type="project" value="UniProtKB-KW"/>
</dbReference>
<keyword evidence="7" id="KW-0695">RNA-directed DNA polymerase</keyword>
<evidence type="ECO:0000256" key="5">
    <source>
        <dbReference type="ARBA" id="ARBA00022759"/>
    </source>
</evidence>
<protein>
    <submittedName>
        <fullName evidence="9">YI31B</fullName>
    </submittedName>
</protein>
<dbReference type="CDD" id="cd01647">
    <property type="entry name" value="RT_LTR"/>
    <property type="match status" value="1"/>
</dbReference>
<dbReference type="SUPFAM" id="SSF50630">
    <property type="entry name" value="Acid proteases"/>
    <property type="match status" value="1"/>
</dbReference>
<dbReference type="PROSITE" id="PS50878">
    <property type="entry name" value="RT_POL"/>
    <property type="match status" value="1"/>
</dbReference>
<evidence type="ECO:0000256" key="2">
    <source>
        <dbReference type="ARBA" id="ARBA00022679"/>
    </source>
</evidence>
<dbReference type="SUPFAM" id="SSF56672">
    <property type="entry name" value="DNA/RNA polymerases"/>
    <property type="match status" value="1"/>
</dbReference>
<dbReference type="GO" id="GO:0006508">
    <property type="term" value="P:proteolysis"/>
    <property type="evidence" value="ECO:0007669"/>
    <property type="project" value="UniProtKB-KW"/>
</dbReference>
<evidence type="ECO:0000259" key="8">
    <source>
        <dbReference type="PROSITE" id="PS50878"/>
    </source>
</evidence>
<dbReference type="FunFam" id="3.10.10.10:FF:000007">
    <property type="entry name" value="Retrovirus-related Pol polyprotein from transposon 17.6-like Protein"/>
    <property type="match status" value="1"/>
</dbReference>
<keyword evidence="4" id="KW-0540">Nuclease</keyword>
<evidence type="ECO:0000256" key="7">
    <source>
        <dbReference type="ARBA" id="ARBA00022918"/>
    </source>
</evidence>
<gene>
    <name evidence="9" type="primary">YI31B</name>
    <name evidence="9" type="ORF">A0H76_1252</name>
</gene>
<accession>A0A1X0QHF0</accession>
<proteinExistence type="predicted"/>
<evidence type="ECO:0000313" key="9">
    <source>
        <dbReference type="EMBL" id="ORD99191.1"/>
    </source>
</evidence>
<dbReference type="CDD" id="cd00303">
    <property type="entry name" value="retropepsin_like"/>
    <property type="match status" value="1"/>
</dbReference>
<dbReference type="VEuPathDB" id="MicrosporidiaDB:A0H76_1252"/>